<dbReference type="eggNOG" id="COG0835">
    <property type="taxonomic scope" value="Bacteria"/>
</dbReference>
<dbReference type="PANTHER" id="PTHR22617">
    <property type="entry name" value="CHEMOTAXIS SENSOR HISTIDINE KINASE-RELATED"/>
    <property type="match status" value="1"/>
</dbReference>
<dbReference type="Gene3D" id="2.40.50.180">
    <property type="entry name" value="CheA-289, Domain 4"/>
    <property type="match status" value="1"/>
</dbReference>
<dbReference type="SMART" id="SM00260">
    <property type="entry name" value="CheW"/>
    <property type="match status" value="1"/>
</dbReference>
<dbReference type="STRING" id="907348.TresaDRAFT_2547"/>
<dbReference type="Pfam" id="PF01584">
    <property type="entry name" value="CheW"/>
    <property type="match status" value="1"/>
</dbReference>
<dbReference type="PROSITE" id="PS50851">
    <property type="entry name" value="CHEW"/>
    <property type="match status" value="1"/>
</dbReference>
<protein>
    <submittedName>
        <fullName evidence="2">CheW protein</fullName>
    </submittedName>
</protein>
<proteinExistence type="predicted"/>
<dbReference type="EMBL" id="AGRW01000035">
    <property type="protein sequence ID" value="EIC02698.1"/>
    <property type="molecule type" value="Genomic_DNA"/>
</dbReference>
<dbReference type="SUPFAM" id="SSF50341">
    <property type="entry name" value="CheW-like"/>
    <property type="match status" value="1"/>
</dbReference>
<dbReference type="GO" id="GO:0005829">
    <property type="term" value="C:cytosol"/>
    <property type="evidence" value="ECO:0007669"/>
    <property type="project" value="TreeGrafter"/>
</dbReference>
<reference evidence="2 3" key="1">
    <citation type="submission" date="2011-09" db="EMBL/GenBank/DDBJ databases">
        <title>The draft genome of Treponema saccharophilum DSM 2985.</title>
        <authorList>
            <consortium name="US DOE Joint Genome Institute (JGI-PGF)"/>
            <person name="Lucas S."/>
            <person name="Copeland A."/>
            <person name="Lapidus A."/>
            <person name="Glavina del Rio T."/>
            <person name="Dalin E."/>
            <person name="Tice H."/>
            <person name="Bruce D."/>
            <person name="Goodwin L."/>
            <person name="Pitluck S."/>
            <person name="Peters L."/>
            <person name="Kyrpides N."/>
            <person name="Mavromatis K."/>
            <person name="Ivanova N."/>
            <person name="Markowitz V."/>
            <person name="Cheng J.-F."/>
            <person name="Hugenholtz P."/>
            <person name="Woyke T."/>
            <person name="Wu D."/>
            <person name="Gronow S."/>
            <person name="Wellnitz S."/>
            <person name="Brambilla E."/>
            <person name="Klenk H.-P."/>
            <person name="Eisen J.A."/>
        </authorList>
    </citation>
    <scope>NUCLEOTIDE SEQUENCE [LARGE SCALE GENOMIC DNA]</scope>
    <source>
        <strain evidence="2 3">DSM 2985</strain>
    </source>
</reference>
<feature type="domain" description="CheW-like" evidence="1">
    <location>
        <begin position="1"/>
        <end position="152"/>
    </location>
</feature>
<organism evidence="2 3">
    <name type="scientific">Treponema saccharophilum DSM 2985</name>
    <dbReference type="NCBI Taxonomy" id="907348"/>
    <lineage>
        <taxon>Bacteria</taxon>
        <taxon>Pseudomonadati</taxon>
        <taxon>Spirochaetota</taxon>
        <taxon>Spirochaetia</taxon>
        <taxon>Spirochaetales</taxon>
        <taxon>Treponemataceae</taxon>
        <taxon>Treponema</taxon>
    </lineage>
</organism>
<dbReference type="GO" id="GO:0006935">
    <property type="term" value="P:chemotaxis"/>
    <property type="evidence" value="ECO:0007669"/>
    <property type="project" value="InterPro"/>
</dbReference>
<dbReference type="RefSeq" id="WP_002702656.1">
    <property type="nucleotide sequence ID" value="NZ_AGRW01000035.1"/>
</dbReference>
<dbReference type="Proteomes" id="UP000003571">
    <property type="component" value="Unassembled WGS sequence"/>
</dbReference>
<evidence type="ECO:0000259" key="1">
    <source>
        <dbReference type="PROSITE" id="PS50851"/>
    </source>
</evidence>
<name>H7EIC8_9SPIR</name>
<dbReference type="InterPro" id="IPR036061">
    <property type="entry name" value="CheW-like_dom_sf"/>
</dbReference>
<dbReference type="GO" id="GO:0007165">
    <property type="term" value="P:signal transduction"/>
    <property type="evidence" value="ECO:0007669"/>
    <property type="project" value="InterPro"/>
</dbReference>
<dbReference type="PANTHER" id="PTHR22617:SF23">
    <property type="entry name" value="CHEMOTAXIS PROTEIN CHEW"/>
    <property type="match status" value="1"/>
</dbReference>
<accession>H7EIC8</accession>
<dbReference type="AlphaFoldDB" id="H7EIC8"/>
<gene>
    <name evidence="2" type="ORF">TresaDRAFT_2547</name>
</gene>
<keyword evidence="3" id="KW-1185">Reference proteome</keyword>
<evidence type="ECO:0000313" key="3">
    <source>
        <dbReference type="Proteomes" id="UP000003571"/>
    </source>
</evidence>
<dbReference type="InterPro" id="IPR002545">
    <property type="entry name" value="CheW-lke_dom"/>
</dbReference>
<comment type="caution">
    <text evidence="2">The sequence shown here is derived from an EMBL/GenBank/DDBJ whole genome shotgun (WGS) entry which is preliminary data.</text>
</comment>
<evidence type="ECO:0000313" key="2">
    <source>
        <dbReference type="EMBL" id="EIC02698.1"/>
    </source>
</evidence>
<dbReference type="PATRIC" id="fig|907348.3.peg.571"/>
<sequence length="161" mass="18471">MENYLTFTVDETTYAINVNSVLEVLNMTKPTAVPCALSYIEGLIYSRGQGITVVNLRRRFELDEHEVDKKTKIIVVEVHTRRLNPDGSEIENIILYGLVADSVQDVIQIYEEERIDDAECSIPKEFISYTLKHDGKPLFILDFKKMFEEHAKLSSSTIQNL</sequence>
<dbReference type="InterPro" id="IPR039315">
    <property type="entry name" value="CheW"/>
</dbReference>
<dbReference type="OrthoDB" id="9794382at2"/>
<dbReference type="Gene3D" id="2.30.30.40">
    <property type="entry name" value="SH3 Domains"/>
    <property type="match status" value="1"/>
</dbReference>